<sequence>MMGTCLTLFVLARGVVRFVSVPDAVVMSVVAALIPPAAAIVGNDGGLEGTEPPDFNQRDER</sequence>
<keyword evidence="3" id="KW-1185">Reference proteome</keyword>
<gene>
    <name evidence="2" type="ORF">EKO23_03825</name>
</gene>
<accession>A0A4V1XZW0</accession>
<dbReference type="Proteomes" id="UP000295198">
    <property type="component" value="Unassembled WGS sequence"/>
</dbReference>
<comment type="caution">
    <text evidence="2">The sequence shown here is derived from an EMBL/GenBank/DDBJ whole genome shotgun (WGS) entry which is preliminary data.</text>
</comment>
<evidence type="ECO:0000256" key="1">
    <source>
        <dbReference type="SAM" id="MobiDB-lite"/>
    </source>
</evidence>
<evidence type="ECO:0000313" key="3">
    <source>
        <dbReference type="Proteomes" id="UP000295198"/>
    </source>
</evidence>
<organism evidence="2 3">
    <name type="scientific">Nocardioides guangzhouensis</name>
    <dbReference type="NCBI Taxonomy" id="2497878"/>
    <lineage>
        <taxon>Bacteria</taxon>
        <taxon>Bacillati</taxon>
        <taxon>Actinomycetota</taxon>
        <taxon>Actinomycetes</taxon>
        <taxon>Propionibacteriales</taxon>
        <taxon>Nocardioidaceae</taxon>
        <taxon>Nocardioides</taxon>
    </lineage>
</organism>
<protein>
    <submittedName>
        <fullName evidence="2">Uncharacterized protein</fullName>
    </submittedName>
</protein>
<dbReference type="AlphaFoldDB" id="A0A4V1XZW0"/>
<name>A0A4V1XZW0_9ACTN</name>
<dbReference type="EMBL" id="SDKM01000004">
    <property type="protein sequence ID" value="RYP88119.1"/>
    <property type="molecule type" value="Genomic_DNA"/>
</dbReference>
<proteinExistence type="predicted"/>
<reference evidence="2 3" key="1">
    <citation type="submission" date="2019-01" db="EMBL/GenBank/DDBJ databases">
        <title>Nocardioides guangzhouensis sp. nov., an actinobacterium isolated from soil.</title>
        <authorList>
            <person name="Fu Y."/>
            <person name="Cai Y."/>
            <person name="Lin Z."/>
            <person name="Chen P."/>
        </authorList>
    </citation>
    <scope>NUCLEOTIDE SEQUENCE [LARGE SCALE GENOMIC DNA]</scope>
    <source>
        <strain evidence="2 3">130</strain>
    </source>
</reference>
<evidence type="ECO:0000313" key="2">
    <source>
        <dbReference type="EMBL" id="RYP88119.1"/>
    </source>
</evidence>
<feature type="region of interest" description="Disordered" evidence="1">
    <location>
        <begin position="42"/>
        <end position="61"/>
    </location>
</feature>